<feature type="modified residue" description="4-aspartylphosphate" evidence="2">
    <location>
        <position position="55"/>
    </location>
</feature>
<sequence length="121" mass="13557">MSKTKTVLIFEDDTIILEVITVVLTDLGFHVEVSETSHDIIQKVESAEPDLVLMDNWIPNIGGVEATRLLKSDQRFSHIPVIYVSANNDIQSLADRAGADDFLSKPFDLEDLENIVNKYIV</sequence>
<feature type="domain" description="Response regulatory" evidence="3">
    <location>
        <begin position="6"/>
        <end position="120"/>
    </location>
</feature>
<accession>A0A2X2ITZ8</accession>
<proteinExistence type="predicted"/>
<evidence type="ECO:0000313" key="7">
    <source>
        <dbReference type="Proteomes" id="UP000432350"/>
    </source>
</evidence>
<name>A0A2X2ITZ8_SPHMU</name>
<dbReference type="EC" id="2.7.13.3" evidence="4"/>
<accession>A0A654DFT3</accession>
<evidence type="ECO:0000256" key="1">
    <source>
        <dbReference type="ARBA" id="ARBA00022553"/>
    </source>
</evidence>
<dbReference type="EMBL" id="CABWMV010000025">
    <property type="protein sequence ID" value="VXD04833.1"/>
    <property type="molecule type" value="Genomic_DNA"/>
</dbReference>
<keyword evidence="4" id="KW-0808">Transferase</keyword>
<keyword evidence="1 2" id="KW-0597">Phosphoprotein</keyword>
<dbReference type="RefSeq" id="WP_070566459.1">
    <property type="nucleotide sequence ID" value="NZ_CP068086.1"/>
</dbReference>
<reference evidence="5 7" key="2">
    <citation type="submission" date="2019-10" db="EMBL/GenBank/DDBJ databases">
        <authorList>
            <person name="Karimi E."/>
        </authorList>
    </citation>
    <scope>NUCLEOTIDE SEQUENCE [LARGE SCALE GENOMIC DNA]</scope>
    <source>
        <strain evidence="5">Sphingobacterium sp. 8BC</strain>
    </source>
</reference>
<evidence type="ECO:0000259" key="3">
    <source>
        <dbReference type="PROSITE" id="PS50110"/>
    </source>
</evidence>
<dbReference type="InterPro" id="IPR050595">
    <property type="entry name" value="Bact_response_regulator"/>
</dbReference>
<dbReference type="GeneID" id="97180967"/>
<dbReference type="EMBL" id="UAUU01000008">
    <property type="protein sequence ID" value="SPZ85732.1"/>
    <property type="molecule type" value="Genomic_DNA"/>
</dbReference>
<keyword evidence="4" id="KW-0418">Kinase</keyword>
<dbReference type="Proteomes" id="UP000432350">
    <property type="component" value="Unassembled WGS sequence"/>
</dbReference>
<reference evidence="4 6" key="1">
    <citation type="submission" date="2018-06" db="EMBL/GenBank/DDBJ databases">
        <authorList>
            <consortium name="Pathogen Informatics"/>
            <person name="Doyle S."/>
        </authorList>
    </citation>
    <scope>NUCLEOTIDE SEQUENCE [LARGE SCALE GENOMIC DNA]</scope>
    <source>
        <strain evidence="4 6">NCTC11343</strain>
    </source>
</reference>
<gene>
    <name evidence="4" type="primary">cqsS_1</name>
    <name evidence="4" type="ORF">NCTC11343_02294</name>
    <name evidence="5" type="ORF">SPHINGO8BC_60331</name>
</gene>
<organism evidence="4 6">
    <name type="scientific">Sphingobacterium multivorum</name>
    <dbReference type="NCBI Taxonomy" id="28454"/>
    <lineage>
        <taxon>Bacteria</taxon>
        <taxon>Pseudomonadati</taxon>
        <taxon>Bacteroidota</taxon>
        <taxon>Sphingobacteriia</taxon>
        <taxon>Sphingobacteriales</taxon>
        <taxon>Sphingobacteriaceae</taxon>
        <taxon>Sphingobacterium</taxon>
    </lineage>
</organism>
<dbReference type="PANTHER" id="PTHR44591:SF23">
    <property type="entry name" value="CHEY SUBFAMILY"/>
    <property type="match status" value="1"/>
</dbReference>
<evidence type="ECO:0000313" key="4">
    <source>
        <dbReference type="EMBL" id="SPZ85732.1"/>
    </source>
</evidence>
<dbReference type="Gene3D" id="3.40.50.2300">
    <property type="match status" value="1"/>
</dbReference>
<dbReference type="Proteomes" id="UP000251241">
    <property type="component" value="Unassembled WGS sequence"/>
</dbReference>
<evidence type="ECO:0000313" key="5">
    <source>
        <dbReference type="EMBL" id="VXD04833.1"/>
    </source>
</evidence>
<protein>
    <submittedName>
        <fullName evidence="4">CAI-1 autoinducer sensor kinase/phosphatase CqsS</fullName>
        <ecNumber evidence="4">2.7.13.3</ecNumber>
    </submittedName>
    <submittedName>
        <fullName evidence="5">Response regulator</fullName>
    </submittedName>
</protein>
<dbReference type="AlphaFoldDB" id="A0A2X2ITZ8"/>
<dbReference type="Pfam" id="PF00072">
    <property type="entry name" value="Response_reg"/>
    <property type="match status" value="1"/>
</dbReference>
<dbReference type="InterPro" id="IPR001789">
    <property type="entry name" value="Sig_transdc_resp-reg_receiver"/>
</dbReference>
<dbReference type="PANTHER" id="PTHR44591">
    <property type="entry name" value="STRESS RESPONSE REGULATOR PROTEIN 1"/>
    <property type="match status" value="1"/>
</dbReference>
<dbReference type="GO" id="GO:0000160">
    <property type="term" value="P:phosphorelay signal transduction system"/>
    <property type="evidence" value="ECO:0007669"/>
    <property type="project" value="InterPro"/>
</dbReference>
<dbReference type="SUPFAM" id="SSF52172">
    <property type="entry name" value="CheY-like"/>
    <property type="match status" value="1"/>
</dbReference>
<evidence type="ECO:0000313" key="6">
    <source>
        <dbReference type="Proteomes" id="UP000251241"/>
    </source>
</evidence>
<dbReference type="GO" id="GO:0004673">
    <property type="term" value="F:protein histidine kinase activity"/>
    <property type="evidence" value="ECO:0007669"/>
    <property type="project" value="UniProtKB-EC"/>
</dbReference>
<dbReference type="PROSITE" id="PS50110">
    <property type="entry name" value="RESPONSE_REGULATORY"/>
    <property type="match status" value="1"/>
</dbReference>
<dbReference type="InterPro" id="IPR011006">
    <property type="entry name" value="CheY-like_superfamily"/>
</dbReference>
<dbReference type="SMART" id="SM00448">
    <property type="entry name" value="REC"/>
    <property type="match status" value="1"/>
</dbReference>
<evidence type="ECO:0000256" key="2">
    <source>
        <dbReference type="PROSITE-ProRule" id="PRU00169"/>
    </source>
</evidence>